<dbReference type="Proteomes" id="UP000314294">
    <property type="component" value="Unassembled WGS sequence"/>
</dbReference>
<organism evidence="1 2">
    <name type="scientific">Liparis tanakae</name>
    <name type="common">Tanaka's snailfish</name>
    <dbReference type="NCBI Taxonomy" id="230148"/>
    <lineage>
        <taxon>Eukaryota</taxon>
        <taxon>Metazoa</taxon>
        <taxon>Chordata</taxon>
        <taxon>Craniata</taxon>
        <taxon>Vertebrata</taxon>
        <taxon>Euteleostomi</taxon>
        <taxon>Actinopterygii</taxon>
        <taxon>Neopterygii</taxon>
        <taxon>Teleostei</taxon>
        <taxon>Neoteleostei</taxon>
        <taxon>Acanthomorphata</taxon>
        <taxon>Eupercaria</taxon>
        <taxon>Perciformes</taxon>
        <taxon>Cottioidei</taxon>
        <taxon>Cottales</taxon>
        <taxon>Liparidae</taxon>
        <taxon>Liparis</taxon>
    </lineage>
</organism>
<sequence>MAVIYKYGTAEGDFLFGEPVLAREKKPTPSLKSGKYLLSDLAGLFGEQHTLIPHPTPAPSPAYKIMYLSSRGSFIAAQPRIMNHLFVNRPSA</sequence>
<comment type="caution">
    <text evidence="1">The sequence shown here is derived from an EMBL/GenBank/DDBJ whole genome shotgun (WGS) entry which is preliminary data.</text>
</comment>
<proteinExistence type="predicted"/>
<protein>
    <submittedName>
        <fullName evidence="1">Uncharacterized protein</fullName>
    </submittedName>
</protein>
<evidence type="ECO:0000313" key="1">
    <source>
        <dbReference type="EMBL" id="TNN75208.1"/>
    </source>
</evidence>
<evidence type="ECO:0000313" key="2">
    <source>
        <dbReference type="Proteomes" id="UP000314294"/>
    </source>
</evidence>
<keyword evidence="2" id="KW-1185">Reference proteome</keyword>
<gene>
    <name evidence="1" type="ORF">EYF80_014618</name>
</gene>
<dbReference type="AlphaFoldDB" id="A0A4Z2IB18"/>
<name>A0A4Z2IB18_9TELE</name>
<reference evidence="1 2" key="1">
    <citation type="submission" date="2019-03" db="EMBL/GenBank/DDBJ databases">
        <title>First draft genome of Liparis tanakae, snailfish: a comprehensive survey of snailfish specific genes.</title>
        <authorList>
            <person name="Kim W."/>
            <person name="Song I."/>
            <person name="Jeong J.-H."/>
            <person name="Kim D."/>
            <person name="Kim S."/>
            <person name="Ryu S."/>
            <person name="Song J.Y."/>
            <person name="Lee S.K."/>
        </authorList>
    </citation>
    <scope>NUCLEOTIDE SEQUENCE [LARGE SCALE GENOMIC DNA]</scope>
    <source>
        <tissue evidence="1">Muscle</tissue>
    </source>
</reference>
<dbReference type="EMBL" id="SRLO01000106">
    <property type="protein sequence ID" value="TNN75208.1"/>
    <property type="molecule type" value="Genomic_DNA"/>
</dbReference>
<accession>A0A4Z2IB18</accession>